<proteinExistence type="predicted"/>
<dbReference type="Gene3D" id="1.10.260.40">
    <property type="entry name" value="lambda repressor-like DNA-binding domains"/>
    <property type="match status" value="1"/>
</dbReference>
<protein>
    <submittedName>
        <fullName evidence="4">Helix-turn-helix</fullName>
    </submittedName>
</protein>
<evidence type="ECO:0000256" key="2">
    <source>
        <dbReference type="SAM" id="Phobius"/>
    </source>
</evidence>
<keyword evidence="1" id="KW-0238">DNA-binding</keyword>
<dbReference type="RefSeq" id="WP_074542593.1">
    <property type="nucleotide sequence ID" value="NZ_FNDZ01000001.1"/>
</dbReference>
<evidence type="ECO:0000256" key="1">
    <source>
        <dbReference type="ARBA" id="ARBA00023125"/>
    </source>
</evidence>
<reference evidence="4 5" key="1">
    <citation type="submission" date="2016-10" db="EMBL/GenBank/DDBJ databases">
        <authorList>
            <person name="de Groot N.N."/>
        </authorList>
    </citation>
    <scope>NUCLEOTIDE SEQUENCE [LARGE SCALE GENOMIC DNA]</scope>
    <source>
        <strain evidence="4 5">CGMCC 1.5058</strain>
    </source>
</reference>
<dbReference type="Pfam" id="PF01381">
    <property type="entry name" value="HTH_3"/>
    <property type="match status" value="1"/>
</dbReference>
<keyword evidence="2" id="KW-0472">Membrane</keyword>
<evidence type="ECO:0000313" key="5">
    <source>
        <dbReference type="Proteomes" id="UP000183255"/>
    </source>
</evidence>
<feature type="transmembrane region" description="Helical" evidence="2">
    <location>
        <begin position="155"/>
        <end position="176"/>
    </location>
</feature>
<dbReference type="EMBL" id="FNDZ01000001">
    <property type="protein sequence ID" value="SDI18197.1"/>
    <property type="molecule type" value="Genomic_DNA"/>
</dbReference>
<organism evidence="4 5">
    <name type="scientific">Proteiniclasticum ruminis</name>
    <dbReference type="NCBI Taxonomy" id="398199"/>
    <lineage>
        <taxon>Bacteria</taxon>
        <taxon>Bacillati</taxon>
        <taxon>Bacillota</taxon>
        <taxon>Clostridia</taxon>
        <taxon>Eubacteriales</taxon>
        <taxon>Clostridiaceae</taxon>
        <taxon>Proteiniclasticum</taxon>
    </lineage>
</organism>
<dbReference type="Proteomes" id="UP000183255">
    <property type="component" value="Unassembled WGS sequence"/>
</dbReference>
<name>A0A1G8IHC1_9CLOT</name>
<keyword evidence="2" id="KW-0812">Transmembrane</keyword>
<feature type="transmembrane region" description="Helical" evidence="2">
    <location>
        <begin position="100"/>
        <end position="120"/>
    </location>
</feature>
<dbReference type="SMART" id="SM00530">
    <property type="entry name" value="HTH_XRE"/>
    <property type="match status" value="1"/>
</dbReference>
<accession>A0A1G8IHC1</accession>
<feature type="transmembrane region" description="Helical" evidence="2">
    <location>
        <begin position="126"/>
        <end position="143"/>
    </location>
</feature>
<feature type="transmembrane region" description="Helical" evidence="2">
    <location>
        <begin position="196"/>
        <end position="219"/>
    </location>
</feature>
<keyword evidence="2" id="KW-1133">Transmembrane helix</keyword>
<dbReference type="PANTHER" id="PTHR46558:SF4">
    <property type="entry name" value="DNA-BIDING PHAGE PROTEIN"/>
    <property type="match status" value="1"/>
</dbReference>
<sequence length="236" mass="25960">MDAKQLGPFISERRKELGMTQTHLAKKLHVTDKAVSRWERGVGLPDINSIEALAKALEVSLVELMQAKRNENEHISTKEAENLMMDIIELSKITSKVVKGIGSVILSGFTLVALLLLLLLVSDGEIVLFSVGSIIAGLIAWGIPIWQISYANSGGIVISIISSLGFTLISLMIQFLNISNEVHTGDWAAIEDTIDALIVVIILFVFITMFLNVTMTKIVTKRHGFKNRKVSYSPND</sequence>
<feature type="domain" description="HTH cro/C1-type" evidence="3">
    <location>
        <begin position="10"/>
        <end position="64"/>
    </location>
</feature>
<evidence type="ECO:0000313" key="4">
    <source>
        <dbReference type="EMBL" id="SDI18197.1"/>
    </source>
</evidence>
<dbReference type="SUPFAM" id="SSF47413">
    <property type="entry name" value="lambda repressor-like DNA-binding domains"/>
    <property type="match status" value="1"/>
</dbReference>
<dbReference type="PROSITE" id="PS50943">
    <property type="entry name" value="HTH_CROC1"/>
    <property type="match status" value="1"/>
</dbReference>
<dbReference type="PANTHER" id="PTHR46558">
    <property type="entry name" value="TRACRIPTIONAL REGULATORY PROTEIN-RELATED-RELATED"/>
    <property type="match status" value="1"/>
</dbReference>
<evidence type="ECO:0000259" key="3">
    <source>
        <dbReference type="PROSITE" id="PS50943"/>
    </source>
</evidence>
<dbReference type="AlphaFoldDB" id="A0A1G8IHC1"/>
<dbReference type="InterPro" id="IPR001387">
    <property type="entry name" value="Cro/C1-type_HTH"/>
</dbReference>
<dbReference type="GO" id="GO:0003677">
    <property type="term" value="F:DNA binding"/>
    <property type="evidence" value="ECO:0007669"/>
    <property type="project" value="UniProtKB-KW"/>
</dbReference>
<dbReference type="InterPro" id="IPR010982">
    <property type="entry name" value="Lambda_DNA-bd_dom_sf"/>
</dbReference>
<dbReference type="CDD" id="cd00093">
    <property type="entry name" value="HTH_XRE"/>
    <property type="match status" value="1"/>
</dbReference>
<gene>
    <name evidence="4" type="ORF">SAMN05421804_101886</name>
</gene>